<dbReference type="InterPro" id="IPR008333">
    <property type="entry name" value="Cbr1-like_FAD-bd_dom"/>
</dbReference>
<dbReference type="Gene3D" id="2.40.30.10">
    <property type="entry name" value="Translation factors"/>
    <property type="match status" value="1"/>
</dbReference>
<evidence type="ECO:0000256" key="9">
    <source>
        <dbReference type="ARBA" id="ARBA00023027"/>
    </source>
</evidence>
<evidence type="ECO:0000256" key="11">
    <source>
        <dbReference type="ARBA" id="ARBA00023221"/>
    </source>
</evidence>
<evidence type="ECO:0000313" key="17">
    <source>
        <dbReference type="WBParaSite" id="TCLT_0000928501-mRNA-1"/>
    </source>
</evidence>
<dbReference type="AlphaFoldDB" id="A0A0N5D863"/>
<feature type="domain" description="FAD-binding FR-type" evidence="14">
    <location>
        <begin position="4"/>
        <end position="116"/>
    </location>
</feature>
<reference evidence="17" key="1">
    <citation type="submission" date="2017-02" db="UniProtKB">
        <authorList>
            <consortium name="WormBaseParasite"/>
        </authorList>
    </citation>
    <scope>IDENTIFICATION</scope>
</reference>
<evidence type="ECO:0000313" key="16">
    <source>
        <dbReference type="Proteomes" id="UP000276776"/>
    </source>
</evidence>
<dbReference type="Gene3D" id="3.40.50.80">
    <property type="entry name" value="Nucleotide-binding domain of ferredoxin-NADP reductase (FNR) module"/>
    <property type="match status" value="1"/>
</dbReference>
<dbReference type="FunFam" id="2.40.30.10:FF:000021">
    <property type="entry name" value="NADH-cytochrome b5 reductase"/>
    <property type="match status" value="1"/>
</dbReference>
<keyword evidence="10" id="KW-1207">Sterol metabolism</keyword>
<dbReference type="STRING" id="103827.A0A0N5D863"/>
<comment type="similarity">
    <text evidence="2 13">Belongs to the flavoprotein pyridine nucleotide cytochrome reductase family.</text>
</comment>
<evidence type="ECO:0000256" key="1">
    <source>
        <dbReference type="ARBA" id="ARBA00001974"/>
    </source>
</evidence>
<dbReference type="InterPro" id="IPR001709">
    <property type="entry name" value="Flavoprot_Pyr_Nucl_cyt_Rdtase"/>
</dbReference>
<comment type="catalytic activity">
    <reaction evidence="13">
        <text>2 Fe(III)-[cytochrome b5] + NADH = 2 Fe(II)-[cytochrome b5] + NAD(+) + H(+)</text>
        <dbReference type="Rhea" id="RHEA:46680"/>
        <dbReference type="Rhea" id="RHEA-COMP:10438"/>
        <dbReference type="Rhea" id="RHEA-COMP:10439"/>
        <dbReference type="ChEBI" id="CHEBI:15378"/>
        <dbReference type="ChEBI" id="CHEBI:29033"/>
        <dbReference type="ChEBI" id="CHEBI:29034"/>
        <dbReference type="ChEBI" id="CHEBI:57540"/>
        <dbReference type="ChEBI" id="CHEBI:57945"/>
        <dbReference type="EC" id="1.6.2.2"/>
    </reaction>
</comment>
<evidence type="ECO:0000256" key="2">
    <source>
        <dbReference type="ARBA" id="ARBA00006105"/>
    </source>
</evidence>
<feature type="binding site" evidence="12">
    <location>
        <position position="91"/>
    </location>
    <ligand>
        <name>FAD</name>
        <dbReference type="ChEBI" id="CHEBI:57692"/>
    </ligand>
</feature>
<reference evidence="15 16" key="2">
    <citation type="submission" date="2018-11" db="EMBL/GenBank/DDBJ databases">
        <authorList>
            <consortium name="Pathogen Informatics"/>
        </authorList>
    </citation>
    <scope>NUCLEOTIDE SEQUENCE [LARGE SCALE GENOMIC DNA]</scope>
</reference>
<keyword evidence="4 12" id="KW-0285">Flavoprotein</keyword>
<dbReference type="GO" id="GO:0005739">
    <property type="term" value="C:mitochondrion"/>
    <property type="evidence" value="ECO:0007669"/>
    <property type="project" value="TreeGrafter"/>
</dbReference>
<dbReference type="Pfam" id="PF00175">
    <property type="entry name" value="NAD_binding_1"/>
    <property type="match status" value="1"/>
</dbReference>
<dbReference type="PANTHER" id="PTHR19370:SF185">
    <property type="entry name" value="NADH-CYTOCHROME B5 REDUCTASE"/>
    <property type="match status" value="1"/>
</dbReference>
<dbReference type="PRINTS" id="PR00371">
    <property type="entry name" value="FPNCR"/>
</dbReference>
<dbReference type="InterPro" id="IPR001433">
    <property type="entry name" value="OxRdtase_FAD/NAD-bd"/>
</dbReference>
<dbReference type="WBParaSite" id="TCLT_0000928501-mRNA-1">
    <property type="protein sequence ID" value="TCLT_0000928501-mRNA-1"/>
    <property type="gene ID" value="TCLT_0000928501"/>
</dbReference>
<protein>
    <recommendedName>
        <fullName evidence="13">NADH-cytochrome b5 reductase</fullName>
        <ecNumber evidence="13">1.6.2.2</ecNumber>
    </recommendedName>
</protein>
<evidence type="ECO:0000256" key="12">
    <source>
        <dbReference type="PIRSR" id="PIRSR601834-1"/>
    </source>
</evidence>
<keyword evidence="9 13" id="KW-0520">NAD</keyword>
<feature type="binding site" evidence="12">
    <location>
        <position position="57"/>
    </location>
    <ligand>
        <name>FAD</name>
        <dbReference type="ChEBI" id="CHEBI:57692"/>
    </ligand>
</feature>
<dbReference type="InterPro" id="IPR017938">
    <property type="entry name" value="Riboflavin_synthase-like_b-brl"/>
</dbReference>
<feature type="binding site" evidence="12">
    <location>
        <position position="78"/>
    </location>
    <ligand>
        <name>FAD</name>
        <dbReference type="ChEBI" id="CHEBI:57692"/>
    </ligand>
</feature>
<keyword evidence="16" id="KW-1185">Reference proteome</keyword>
<keyword evidence="6" id="KW-0752">Steroid biosynthesis</keyword>
<dbReference type="Pfam" id="PF00970">
    <property type="entry name" value="FAD_binding_6"/>
    <property type="match status" value="1"/>
</dbReference>
<evidence type="ECO:0000259" key="14">
    <source>
        <dbReference type="PROSITE" id="PS51384"/>
    </source>
</evidence>
<dbReference type="PROSITE" id="PS51384">
    <property type="entry name" value="FAD_FR"/>
    <property type="match status" value="1"/>
</dbReference>
<dbReference type="PRINTS" id="PR00406">
    <property type="entry name" value="CYTB5RDTASE"/>
</dbReference>
<evidence type="ECO:0000256" key="6">
    <source>
        <dbReference type="ARBA" id="ARBA00022955"/>
    </source>
</evidence>
<dbReference type="FunFam" id="3.40.50.80:FF:000005">
    <property type="entry name" value="NADH-cytochrome b5 reductase"/>
    <property type="match status" value="1"/>
</dbReference>
<organism evidence="17">
    <name type="scientific">Thelazia callipaeda</name>
    <name type="common">Oriental eyeworm</name>
    <name type="synonym">Parasitic nematode</name>
    <dbReference type="NCBI Taxonomy" id="103827"/>
    <lineage>
        <taxon>Eukaryota</taxon>
        <taxon>Metazoa</taxon>
        <taxon>Ecdysozoa</taxon>
        <taxon>Nematoda</taxon>
        <taxon>Chromadorea</taxon>
        <taxon>Rhabditida</taxon>
        <taxon>Spirurina</taxon>
        <taxon>Spiruromorpha</taxon>
        <taxon>Thelazioidea</taxon>
        <taxon>Thelaziidae</taxon>
        <taxon>Thelazia</taxon>
    </lineage>
</organism>
<dbReference type="Proteomes" id="UP000276776">
    <property type="component" value="Unassembled WGS sequence"/>
</dbReference>
<evidence type="ECO:0000313" key="15">
    <source>
        <dbReference type="EMBL" id="VDN06894.1"/>
    </source>
</evidence>
<feature type="binding site" evidence="12">
    <location>
        <position position="75"/>
    </location>
    <ligand>
        <name>FAD</name>
        <dbReference type="ChEBI" id="CHEBI:57692"/>
    </ligand>
</feature>
<evidence type="ECO:0000256" key="13">
    <source>
        <dbReference type="RuleBase" id="RU361226"/>
    </source>
</evidence>
<feature type="binding site" evidence="12">
    <location>
        <position position="149"/>
    </location>
    <ligand>
        <name>FAD</name>
        <dbReference type="ChEBI" id="CHEBI:57692"/>
    </ligand>
</feature>
<gene>
    <name evidence="15" type="ORF">TCLT_LOCUS9274</name>
</gene>
<accession>A0A0N5D863</accession>
<dbReference type="SUPFAM" id="SSF52343">
    <property type="entry name" value="Ferredoxin reductase-like, C-terminal NADP-linked domain"/>
    <property type="match status" value="1"/>
</dbReference>
<keyword evidence="11" id="KW-0753">Steroid metabolism</keyword>
<keyword evidence="3" id="KW-0444">Lipid biosynthesis</keyword>
<dbReference type="CDD" id="cd06183">
    <property type="entry name" value="cyt_b5_reduct_like"/>
    <property type="match status" value="1"/>
</dbReference>
<evidence type="ECO:0000256" key="10">
    <source>
        <dbReference type="ARBA" id="ARBA00023166"/>
    </source>
</evidence>
<dbReference type="OrthoDB" id="432685at2759"/>
<dbReference type="OMA" id="KGRFSYK"/>
<evidence type="ECO:0000256" key="3">
    <source>
        <dbReference type="ARBA" id="ARBA00022516"/>
    </source>
</evidence>
<dbReference type="EMBL" id="UYYF01004764">
    <property type="protein sequence ID" value="VDN06894.1"/>
    <property type="molecule type" value="Genomic_DNA"/>
</dbReference>
<feature type="binding site" evidence="12">
    <location>
        <position position="56"/>
    </location>
    <ligand>
        <name>FAD</name>
        <dbReference type="ChEBI" id="CHEBI:57692"/>
    </ligand>
</feature>
<name>A0A0N5D863_THECL</name>
<dbReference type="GO" id="GO:0090524">
    <property type="term" value="F:cytochrome-b5 reductase activity, acting on NADH"/>
    <property type="evidence" value="ECO:0007669"/>
    <property type="project" value="UniProtKB-EC"/>
</dbReference>
<dbReference type="InterPro" id="IPR039261">
    <property type="entry name" value="FNR_nucleotide-bd"/>
</dbReference>
<dbReference type="EC" id="1.6.2.2" evidence="13"/>
<feature type="binding site" evidence="12">
    <location>
        <position position="90"/>
    </location>
    <ligand>
        <name>FAD</name>
        <dbReference type="ChEBI" id="CHEBI:57692"/>
    </ligand>
</feature>
<evidence type="ECO:0000256" key="8">
    <source>
        <dbReference type="ARBA" id="ARBA00023011"/>
    </source>
</evidence>
<proteinExistence type="inferred from homology"/>
<evidence type="ECO:0000256" key="5">
    <source>
        <dbReference type="ARBA" id="ARBA00022827"/>
    </source>
</evidence>
<keyword evidence="8" id="KW-0756">Sterol biosynthesis</keyword>
<evidence type="ECO:0000256" key="7">
    <source>
        <dbReference type="ARBA" id="ARBA00023002"/>
    </source>
</evidence>
<evidence type="ECO:0000256" key="4">
    <source>
        <dbReference type="ARBA" id="ARBA00022630"/>
    </source>
</evidence>
<comment type="cofactor">
    <cofactor evidence="1 12 13">
        <name>FAD</name>
        <dbReference type="ChEBI" id="CHEBI:57692"/>
    </cofactor>
</comment>
<keyword evidence="6" id="KW-0443">Lipid metabolism</keyword>
<dbReference type="SUPFAM" id="SSF63380">
    <property type="entry name" value="Riboflavin synthase domain-like"/>
    <property type="match status" value="1"/>
</dbReference>
<feature type="binding site" evidence="12">
    <location>
        <position position="58"/>
    </location>
    <ligand>
        <name>FAD</name>
        <dbReference type="ChEBI" id="CHEBI:57692"/>
    </ligand>
</feature>
<dbReference type="GO" id="GO:0071949">
    <property type="term" value="F:FAD binding"/>
    <property type="evidence" value="ECO:0007669"/>
    <property type="project" value="TreeGrafter"/>
</dbReference>
<keyword evidence="5 12" id="KW-0274">FAD</keyword>
<dbReference type="GO" id="GO:0016126">
    <property type="term" value="P:sterol biosynthetic process"/>
    <property type="evidence" value="ECO:0007669"/>
    <property type="project" value="UniProtKB-KW"/>
</dbReference>
<dbReference type="InterPro" id="IPR001834">
    <property type="entry name" value="CBR-like"/>
</dbReference>
<dbReference type="PANTHER" id="PTHR19370">
    <property type="entry name" value="NADH-CYTOCHROME B5 REDUCTASE"/>
    <property type="match status" value="1"/>
</dbReference>
<dbReference type="InterPro" id="IPR017927">
    <property type="entry name" value="FAD-bd_FR_type"/>
</dbReference>
<keyword evidence="7 13" id="KW-0560">Oxidoreductase</keyword>
<sequence length="267" mass="30106">MDSEKKYPLSLISKEIINHNTRKFRFKLPTAEHVLGLPPGQHIHLSALVNNKLVVRPYTPISSDDDKGYVDLMIKVYFKNTHPNFPDGGKMTQYLEEMKIGETIDFRGPSGLIVYEGNGTFAVKSSKKDEPKRHTYKNIGMIAGGSGITPMLQIISAIFKDPNDHTKVSLIFANKDESDILMRDELDKLTAEHSEQFNAWYTIEEPVTGWKYSTGYVNVEMIKEHLPGPGKDSETVILMCGPPGMIKFACQPSLDKLGYSKDSRYIF</sequence>